<evidence type="ECO:0000313" key="2">
    <source>
        <dbReference type="Proteomes" id="UP001373196"/>
    </source>
</evidence>
<dbReference type="EMBL" id="JBBFGL010000071">
    <property type="protein sequence ID" value="MEJ5197281.1"/>
    <property type="molecule type" value="Genomic_DNA"/>
</dbReference>
<feature type="non-terminal residue" evidence="1">
    <location>
        <position position="1"/>
    </location>
</feature>
<sequence>AYPIGIIFAIAMLALFIHATKKHPASQKA</sequence>
<evidence type="ECO:0000313" key="1">
    <source>
        <dbReference type="EMBL" id="MEJ5197281.1"/>
    </source>
</evidence>
<comment type="caution">
    <text evidence="1">The sequence shown here is derived from an EMBL/GenBank/DDBJ whole genome shotgun (WGS) entry which is preliminary data.</text>
</comment>
<gene>
    <name evidence="1" type="ORF">WF834_14250</name>
</gene>
<dbReference type="Proteomes" id="UP001373196">
    <property type="component" value="Unassembled WGS sequence"/>
</dbReference>
<protein>
    <submittedName>
        <fullName evidence="1">Loki-CTERM sorting domain-containing protein</fullName>
    </submittedName>
</protein>
<accession>A0AB35Y8R3</accession>
<name>A0AB35Y8R3_9FIRM</name>
<reference evidence="1" key="1">
    <citation type="submission" date="2024-03" db="EMBL/GenBank/DDBJ databases">
        <authorList>
            <person name="Plomp N."/>
            <person name="Harmsen H.J."/>
        </authorList>
    </citation>
    <scope>NUCLEOTIDE SEQUENCE</scope>
    <source>
        <strain evidence="1">HTF-128</strain>
    </source>
</reference>
<proteinExistence type="predicted"/>
<dbReference type="RefSeq" id="WP_339396370.1">
    <property type="nucleotide sequence ID" value="NZ_JBBFGL010000071.1"/>
</dbReference>
<dbReference type="AlphaFoldDB" id="A0AB35Y8R3"/>
<organism evidence="1 2">
    <name type="scientific">Faecalibacterium wellingii</name>
    <dbReference type="NCBI Taxonomy" id="2929491"/>
    <lineage>
        <taxon>Bacteria</taxon>
        <taxon>Bacillati</taxon>
        <taxon>Bacillota</taxon>
        <taxon>Clostridia</taxon>
        <taxon>Eubacteriales</taxon>
        <taxon>Oscillospiraceae</taxon>
        <taxon>Faecalibacterium</taxon>
    </lineage>
</organism>